<feature type="transmembrane region" description="Helical" evidence="7">
    <location>
        <begin position="373"/>
        <end position="394"/>
    </location>
</feature>
<evidence type="ECO:0000256" key="3">
    <source>
        <dbReference type="ARBA" id="ARBA00022801"/>
    </source>
</evidence>
<dbReference type="SUPFAM" id="SSF52743">
    <property type="entry name" value="Subtilisin-like"/>
    <property type="match status" value="1"/>
</dbReference>
<keyword evidence="7" id="KW-0812">Transmembrane</keyword>
<dbReference type="RefSeq" id="WP_184785777.1">
    <property type="nucleotide sequence ID" value="NZ_BONT01000019.1"/>
</dbReference>
<comment type="similarity">
    <text evidence="1 5">Belongs to the peptidase S8 family.</text>
</comment>
<accession>A0A841FH07</accession>
<feature type="active site" description="Charge relay system" evidence="5">
    <location>
        <position position="101"/>
    </location>
</feature>
<feature type="active site" description="Charge relay system" evidence="5">
    <location>
        <position position="65"/>
    </location>
</feature>
<name>A0A841FH07_9ACTN</name>
<sequence>MRLPRLLTAAALLGGLIVLSGQPAFAADCAEGAELKSVPWAQKMLPPEKVAPFATGKGVVVATLDTGAAASHVQLDGHVLAGTSFVTGKARGRGDTDCVGHGTGIASLIVGQGDSPATGFRGLAPDATILPVKVTEGDPKAGGVEGENTGGERVDARGFAAALDWAVAQGADVVNMSLKFDRPDDAIENAIAAAVKKGVVLVASGGNDHSEEVVAKTGVDTVSYPVGYDGVIGVGAVTAQGVRSPESEIGPWIDVVAPGENVHFATPDGKYGANTGTSLSAAFVSATAALVIEAYPELRGPEVAARILATASPAPGGMDSLAYGAGIVDPYRAVTDDMPGDTPRASMAPMEIAPADPAELAAAHDREVATDRAMLIGAVLAVATILVLAVVGALRRGRRRGWRAGRKPIPDEPDEPDDGAPIALLRDLKL</sequence>
<keyword evidence="2 5" id="KW-0645">Protease</keyword>
<feature type="signal peptide" evidence="8">
    <location>
        <begin position="1"/>
        <end position="26"/>
    </location>
</feature>
<evidence type="ECO:0000256" key="4">
    <source>
        <dbReference type="ARBA" id="ARBA00022825"/>
    </source>
</evidence>
<dbReference type="PANTHER" id="PTHR43806">
    <property type="entry name" value="PEPTIDASE S8"/>
    <property type="match status" value="1"/>
</dbReference>
<proteinExistence type="inferred from homology"/>
<dbReference type="InterPro" id="IPR000209">
    <property type="entry name" value="Peptidase_S8/S53_dom"/>
</dbReference>
<reference evidence="10 11" key="1">
    <citation type="submission" date="2020-08" db="EMBL/GenBank/DDBJ databases">
        <title>Genomic Encyclopedia of Type Strains, Phase IV (KMG-IV): sequencing the most valuable type-strain genomes for metagenomic binning, comparative biology and taxonomic classification.</title>
        <authorList>
            <person name="Goeker M."/>
        </authorList>
    </citation>
    <scope>NUCLEOTIDE SEQUENCE [LARGE SCALE GENOMIC DNA]</scope>
    <source>
        <strain evidence="10 11">YIM 65646</strain>
    </source>
</reference>
<dbReference type="PANTHER" id="PTHR43806:SF11">
    <property type="entry name" value="CEREVISIN-RELATED"/>
    <property type="match status" value="1"/>
</dbReference>
<keyword evidence="7" id="KW-0472">Membrane</keyword>
<dbReference type="PRINTS" id="PR00723">
    <property type="entry name" value="SUBTILISIN"/>
</dbReference>
<dbReference type="InterPro" id="IPR015500">
    <property type="entry name" value="Peptidase_S8_subtilisin-rel"/>
</dbReference>
<organism evidence="10 11">
    <name type="scientific">Phytomonospora endophytica</name>
    <dbReference type="NCBI Taxonomy" id="714109"/>
    <lineage>
        <taxon>Bacteria</taxon>
        <taxon>Bacillati</taxon>
        <taxon>Actinomycetota</taxon>
        <taxon>Actinomycetes</taxon>
        <taxon>Micromonosporales</taxon>
        <taxon>Micromonosporaceae</taxon>
        <taxon>Phytomonospora</taxon>
    </lineage>
</organism>
<dbReference type="Gene3D" id="3.40.50.200">
    <property type="entry name" value="Peptidase S8/S53 domain"/>
    <property type="match status" value="1"/>
</dbReference>
<feature type="active site" description="Charge relay system" evidence="5">
    <location>
        <position position="278"/>
    </location>
</feature>
<keyword evidence="4 5" id="KW-0720">Serine protease</keyword>
<dbReference type="AlphaFoldDB" id="A0A841FH07"/>
<dbReference type="InterPro" id="IPR050131">
    <property type="entry name" value="Peptidase_S8_subtilisin-like"/>
</dbReference>
<feature type="chain" id="PRO_5032963122" evidence="8">
    <location>
        <begin position="27"/>
        <end position="430"/>
    </location>
</feature>
<comment type="caution">
    <text evidence="10">The sequence shown here is derived from an EMBL/GenBank/DDBJ whole genome shotgun (WGS) entry which is preliminary data.</text>
</comment>
<evidence type="ECO:0000256" key="6">
    <source>
        <dbReference type="SAM" id="MobiDB-lite"/>
    </source>
</evidence>
<dbReference type="PROSITE" id="PS00137">
    <property type="entry name" value="SUBTILASE_HIS"/>
    <property type="match status" value="1"/>
</dbReference>
<dbReference type="Pfam" id="PF00082">
    <property type="entry name" value="Peptidase_S8"/>
    <property type="match status" value="1"/>
</dbReference>
<protein>
    <submittedName>
        <fullName evidence="10">Type VII secretion-associated serine protease mycosin</fullName>
    </submittedName>
</protein>
<evidence type="ECO:0000259" key="9">
    <source>
        <dbReference type="Pfam" id="PF00082"/>
    </source>
</evidence>
<keyword evidence="11" id="KW-1185">Reference proteome</keyword>
<dbReference type="GO" id="GO:0006508">
    <property type="term" value="P:proteolysis"/>
    <property type="evidence" value="ECO:0007669"/>
    <property type="project" value="UniProtKB-KW"/>
</dbReference>
<keyword evidence="8" id="KW-0732">Signal</keyword>
<dbReference type="PROSITE" id="PS51892">
    <property type="entry name" value="SUBTILASE"/>
    <property type="match status" value="1"/>
</dbReference>
<feature type="domain" description="Peptidase S8/S53" evidence="9">
    <location>
        <begin position="56"/>
        <end position="326"/>
    </location>
</feature>
<evidence type="ECO:0000313" key="10">
    <source>
        <dbReference type="EMBL" id="MBB6032842.1"/>
    </source>
</evidence>
<dbReference type="GO" id="GO:0004252">
    <property type="term" value="F:serine-type endopeptidase activity"/>
    <property type="evidence" value="ECO:0007669"/>
    <property type="project" value="UniProtKB-UniRule"/>
</dbReference>
<dbReference type="EMBL" id="JACHGT010000002">
    <property type="protein sequence ID" value="MBB6032842.1"/>
    <property type="molecule type" value="Genomic_DNA"/>
</dbReference>
<keyword evidence="3 5" id="KW-0378">Hydrolase</keyword>
<evidence type="ECO:0000256" key="2">
    <source>
        <dbReference type="ARBA" id="ARBA00022670"/>
    </source>
</evidence>
<dbReference type="Proteomes" id="UP000548476">
    <property type="component" value="Unassembled WGS sequence"/>
</dbReference>
<evidence type="ECO:0000256" key="5">
    <source>
        <dbReference type="PROSITE-ProRule" id="PRU01240"/>
    </source>
</evidence>
<evidence type="ECO:0000313" key="11">
    <source>
        <dbReference type="Proteomes" id="UP000548476"/>
    </source>
</evidence>
<evidence type="ECO:0000256" key="1">
    <source>
        <dbReference type="ARBA" id="ARBA00011073"/>
    </source>
</evidence>
<evidence type="ECO:0000256" key="8">
    <source>
        <dbReference type="SAM" id="SignalP"/>
    </source>
</evidence>
<evidence type="ECO:0000256" key="7">
    <source>
        <dbReference type="SAM" id="Phobius"/>
    </source>
</evidence>
<dbReference type="InterPro" id="IPR036852">
    <property type="entry name" value="Peptidase_S8/S53_dom_sf"/>
</dbReference>
<gene>
    <name evidence="10" type="ORF">HNR73_000689</name>
</gene>
<dbReference type="InterPro" id="IPR022398">
    <property type="entry name" value="Peptidase_S8_His-AS"/>
</dbReference>
<keyword evidence="7" id="KW-1133">Transmembrane helix</keyword>
<feature type="region of interest" description="Disordered" evidence="6">
    <location>
        <begin position="401"/>
        <end position="422"/>
    </location>
</feature>